<proteinExistence type="predicted"/>
<dbReference type="RefSeq" id="WP_106178555.1">
    <property type="nucleotide sequence ID" value="NZ_PVNH01000004.1"/>
</dbReference>
<sequence>MAQPAETRMRVGGVQPTQILAALVGIAYLGLGIWGLTVTGFGDFIDPVGASIWVFSVNPLHNIVHLVVGVLGVAMAMNSGLSRTFGWFLFIVFGLLFVWGLAITGVFASNPVSGLGNPLAIGTADNWLHLGTALAGLLIAVMPARRVVETAGPASASPAVEEEPSRGHGGLRNRFSRRGTAH</sequence>
<dbReference type="Proteomes" id="UP000238362">
    <property type="component" value="Unassembled WGS sequence"/>
</dbReference>
<feature type="compositionally biased region" description="Basic residues" evidence="1">
    <location>
        <begin position="169"/>
        <end position="182"/>
    </location>
</feature>
<feature type="transmembrane region" description="Helical" evidence="2">
    <location>
        <begin position="127"/>
        <end position="144"/>
    </location>
</feature>
<comment type="caution">
    <text evidence="3">The sequence shown here is derived from an EMBL/GenBank/DDBJ whole genome shotgun (WGS) entry which is preliminary data.</text>
</comment>
<keyword evidence="2" id="KW-1133">Transmembrane helix</keyword>
<evidence type="ECO:0000256" key="2">
    <source>
        <dbReference type="SAM" id="Phobius"/>
    </source>
</evidence>
<feature type="transmembrane region" description="Helical" evidence="2">
    <location>
        <begin position="50"/>
        <end position="73"/>
    </location>
</feature>
<feature type="transmembrane region" description="Helical" evidence="2">
    <location>
        <begin position="20"/>
        <end position="38"/>
    </location>
</feature>
<evidence type="ECO:0000313" key="3">
    <source>
        <dbReference type="EMBL" id="PRX48472.1"/>
    </source>
</evidence>
<dbReference type="Pfam" id="PF14325">
    <property type="entry name" value="DUF4383"/>
    <property type="match status" value="1"/>
</dbReference>
<name>A0A2T0LWS1_9PSEU</name>
<keyword evidence="4" id="KW-1185">Reference proteome</keyword>
<feature type="region of interest" description="Disordered" evidence="1">
    <location>
        <begin position="153"/>
        <end position="182"/>
    </location>
</feature>
<evidence type="ECO:0000256" key="1">
    <source>
        <dbReference type="SAM" id="MobiDB-lite"/>
    </source>
</evidence>
<gene>
    <name evidence="3" type="ORF">B0I33_104289</name>
</gene>
<keyword evidence="2" id="KW-0812">Transmembrane</keyword>
<dbReference type="AlphaFoldDB" id="A0A2T0LWS1"/>
<evidence type="ECO:0000313" key="4">
    <source>
        <dbReference type="Proteomes" id="UP000238362"/>
    </source>
</evidence>
<dbReference type="EMBL" id="PVNH01000004">
    <property type="protein sequence ID" value="PRX48472.1"/>
    <property type="molecule type" value="Genomic_DNA"/>
</dbReference>
<reference evidence="3 4" key="1">
    <citation type="submission" date="2018-03" db="EMBL/GenBank/DDBJ databases">
        <title>Genomic Encyclopedia of Type Strains, Phase III (KMG-III): the genomes of soil and plant-associated and newly described type strains.</title>
        <authorList>
            <person name="Whitman W."/>
        </authorList>
    </citation>
    <scope>NUCLEOTIDE SEQUENCE [LARGE SCALE GENOMIC DNA]</scope>
    <source>
        <strain evidence="3 4">CGMCC 4.7125</strain>
    </source>
</reference>
<accession>A0A2T0LWS1</accession>
<feature type="transmembrane region" description="Helical" evidence="2">
    <location>
        <begin position="85"/>
        <end position="107"/>
    </location>
</feature>
<protein>
    <submittedName>
        <fullName evidence="3">Uncharacterized protein DUF4383</fullName>
    </submittedName>
</protein>
<dbReference type="OrthoDB" id="572373at2"/>
<organism evidence="3 4">
    <name type="scientific">Prauserella shujinwangii</name>
    <dbReference type="NCBI Taxonomy" id="1453103"/>
    <lineage>
        <taxon>Bacteria</taxon>
        <taxon>Bacillati</taxon>
        <taxon>Actinomycetota</taxon>
        <taxon>Actinomycetes</taxon>
        <taxon>Pseudonocardiales</taxon>
        <taxon>Pseudonocardiaceae</taxon>
        <taxon>Prauserella</taxon>
    </lineage>
</organism>
<keyword evidence="2" id="KW-0472">Membrane</keyword>